<dbReference type="AlphaFoldDB" id="A0A7S3QQY1"/>
<dbReference type="EMBL" id="HBIP01009768">
    <property type="protein sequence ID" value="CAE0490328.1"/>
    <property type="molecule type" value="Transcribed_RNA"/>
</dbReference>
<feature type="compositionally biased region" description="Low complexity" evidence="2">
    <location>
        <begin position="647"/>
        <end position="663"/>
    </location>
</feature>
<name>A0A7S3QQY1_DUNTE</name>
<keyword evidence="1" id="KW-0175">Coiled coil</keyword>
<proteinExistence type="predicted"/>
<evidence type="ECO:0000313" key="3">
    <source>
        <dbReference type="EMBL" id="CAE0490328.1"/>
    </source>
</evidence>
<organism evidence="3">
    <name type="scientific">Dunaliella tertiolecta</name>
    <name type="common">Green alga</name>
    <dbReference type="NCBI Taxonomy" id="3047"/>
    <lineage>
        <taxon>Eukaryota</taxon>
        <taxon>Viridiplantae</taxon>
        <taxon>Chlorophyta</taxon>
        <taxon>core chlorophytes</taxon>
        <taxon>Chlorophyceae</taxon>
        <taxon>CS clade</taxon>
        <taxon>Chlamydomonadales</taxon>
        <taxon>Dunaliellaceae</taxon>
        <taxon>Dunaliella</taxon>
    </lineage>
</organism>
<evidence type="ECO:0000256" key="2">
    <source>
        <dbReference type="SAM" id="MobiDB-lite"/>
    </source>
</evidence>
<feature type="region of interest" description="Disordered" evidence="2">
    <location>
        <begin position="111"/>
        <end position="162"/>
    </location>
</feature>
<evidence type="ECO:0000256" key="1">
    <source>
        <dbReference type="SAM" id="Coils"/>
    </source>
</evidence>
<feature type="compositionally biased region" description="Low complexity" evidence="2">
    <location>
        <begin position="140"/>
        <end position="153"/>
    </location>
</feature>
<feature type="region of interest" description="Disordered" evidence="2">
    <location>
        <begin position="623"/>
        <end position="681"/>
    </location>
</feature>
<feature type="coiled-coil region" evidence="1">
    <location>
        <begin position="319"/>
        <end position="360"/>
    </location>
</feature>
<sequence>MSFPPPLAGWDEGEALEFSKALKQPMVLQTPLQVILEALFSRIQAQAGLFTDVLKRIEHLEAKEVPQEELLHRIQRCEESLSSINHEKLSPFHQQEILNRIENLESQASAFAPLPDRTKDEPSTRATTPMLTGLDSLLRPPSSQQQGQGNEQNTNRISPLPGVVNNASRLDALEQKLAGVYNLGGKLIAVEQMAAEMEIEIPDTECTLSLAEQQELRQQALPQSQADGSNSGGMGQQGQAAFPDLHGGMHHSQGTQVHTPPGADGHASSRPATSEKQGDGVQGGGAASVPSLGTSGSLQRHSAEQNLGRRALLTPRASRQQTEQQLQDLTAKVSALQADNAELHRMLDELHRAHDSLEESVQSSTAAGLSKLQGVEAQMTSMQESLSNDLKAVAKEVRKPPEVSYADLQALTARVDQAAAELGVVGQSMQHIKTKDIVQLQEQIVDIIDQMRKGQTRDMDTLFHNRLSQLEESLGDVKTEVQLAVADVLEDVVKVSDLQGLEGLIQERASQEDLRQLAQQQGSLAQSVSQVANWMANRPSPEEGPKAVAAAGIKMKCFTCDQEIKGPAAGASGSGTRSSESTLRPKTNFLPKLDHPHSSPSSHTVPLGPGINAAELRRLAEERMAGGSKKGSPLRGTEVEDYATDKSGASPGPGRSGRIPLPSHGLNSVVTRAPNRPPIFI</sequence>
<feature type="compositionally biased region" description="Low complexity" evidence="2">
    <location>
        <begin position="568"/>
        <end position="581"/>
    </location>
</feature>
<feature type="compositionally biased region" description="Polar residues" evidence="2">
    <location>
        <begin position="291"/>
        <end position="300"/>
    </location>
</feature>
<gene>
    <name evidence="3" type="ORF">DTER00134_LOCUS5400</name>
</gene>
<accession>A0A7S3QQY1</accession>
<reference evidence="3" key="1">
    <citation type="submission" date="2021-01" db="EMBL/GenBank/DDBJ databases">
        <authorList>
            <person name="Corre E."/>
            <person name="Pelletier E."/>
            <person name="Niang G."/>
            <person name="Scheremetjew M."/>
            <person name="Finn R."/>
            <person name="Kale V."/>
            <person name="Holt S."/>
            <person name="Cochrane G."/>
            <person name="Meng A."/>
            <person name="Brown T."/>
            <person name="Cohen L."/>
        </authorList>
    </citation>
    <scope>NUCLEOTIDE SEQUENCE</scope>
    <source>
        <strain evidence="3">CCMP1320</strain>
    </source>
</reference>
<protein>
    <submittedName>
        <fullName evidence="3">Uncharacterized protein</fullName>
    </submittedName>
</protein>
<feature type="region of interest" description="Disordered" evidence="2">
    <location>
        <begin position="566"/>
        <end position="609"/>
    </location>
</feature>
<feature type="region of interest" description="Disordered" evidence="2">
    <location>
        <begin position="217"/>
        <end position="305"/>
    </location>
</feature>